<dbReference type="EC" id="2.3.1.234" evidence="2"/>
<keyword evidence="2" id="KW-0012">Acyltransferase</keyword>
<protein>
    <submittedName>
        <fullName evidence="2">tRNA (Adenosine(37)-N6)-threonylcarbamoyltransferase complex dimerization subunit type 1 TsaB</fullName>
        <ecNumber evidence="2">2.3.1.234</ecNumber>
    </submittedName>
</protein>
<keyword evidence="2" id="KW-0808">Transferase</keyword>
<dbReference type="InterPro" id="IPR043129">
    <property type="entry name" value="ATPase_NBD"/>
</dbReference>
<name>A0ABW3UP49_9BACL</name>
<dbReference type="PANTHER" id="PTHR11735:SF11">
    <property type="entry name" value="TRNA THREONYLCARBAMOYLADENOSINE BIOSYNTHESIS PROTEIN TSAB"/>
    <property type="match status" value="1"/>
</dbReference>
<dbReference type="Gene3D" id="3.30.420.40">
    <property type="match status" value="2"/>
</dbReference>
<evidence type="ECO:0000313" key="2">
    <source>
        <dbReference type="EMBL" id="MFD1222187.1"/>
    </source>
</evidence>
<dbReference type="GO" id="GO:0061711">
    <property type="term" value="F:tRNA N(6)-L-threonylcarbamoyladenine synthase activity"/>
    <property type="evidence" value="ECO:0007669"/>
    <property type="project" value="UniProtKB-EC"/>
</dbReference>
<dbReference type="PANTHER" id="PTHR11735">
    <property type="entry name" value="TRNA N6-ADENOSINE THREONYLCARBAMOYLTRANSFERASE"/>
    <property type="match status" value="1"/>
</dbReference>
<dbReference type="SUPFAM" id="SSF53067">
    <property type="entry name" value="Actin-like ATPase domain"/>
    <property type="match status" value="2"/>
</dbReference>
<dbReference type="CDD" id="cd24032">
    <property type="entry name" value="ASKHA_NBD_TsaB"/>
    <property type="match status" value="1"/>
</dbReference>
<dbReference type="Proteomes" id="UP001597180">
    <property type="component" value="Unassembled WGS sequence"/>
</dbReference>
<evidence type="ECO:0000259" key="1">
    <source>
        <dbReference type="Pfam" id="PF00814"/>
    </source>
</evidence>
<feature type="domain" description="Gcp-like" evidence="1">
    <location>
        <begin position="39"/>
        <end position="114"/>
    </location>
</feature>
<evidence type="ECO:0000313" key="3">
    <source>
        <dbReference type="Proteomes" id="UP001597180"/>
    </source>
</evidence>
<dbReference type="NCBIfam" id="TIGR03725">
    <property type="entry name" value="T6A_YeaZ"/>
    <property type="match status" value="1"/>
</dbReference>
<accession>A0ABW3UP49</accession>
<proteinExistence type="predicted"/>
<dbReference type="RefSeq" id="WP_345593413.1">
    <property type="nucleotide sequence ID" value="NZ_BAABJG010000045.1"/>
</dbReference>
<dbReference type="InterPro" id="IPR000905">
    <property type="entry name" value="Gcp-like_dom"/>
</dbReference>
<dbReference type="EMBL" id="JBHTLU010000022">
    <property type="protein sequence ID" value="MFD1222187.1"/>
    <property type="molecule type" value="Genomic_DNA"/>
</dbReference>
<dbReference type="Pfam" id="PF00814">
    <property type="entry name" value="TsaD"/>
    <property type="match status" value="1"/>
</dbReference>
<sequence length="276" mass="29728">MTNTMNALQGTLLAIDTSTSSMSLALVRGNELLGEINSKAERNHSIHLLPQIQQLLTSAGLSAKELDAFGVGVGPGSYTGVRIGVTAAKTFAWTHGMALLAVSSLETMALGAAEAYLTGGIADADGNEPILSALETVRNQGKTVWVVPMIEARRGQAFTGLYQASGQGWSCLESDSIRLMSAWTEQLLERALSSQEIKPDCIVFAGETKLHEETLQRFFAGWQGESAELPHEIRARHLAELARARWAEGRTEAPHGLVPNYTQLPEAEVKLMAQKS</sequence>
<comment type="caution">
    <text evidence="2">The sequence shown here is derived from an EMBL/GenBank/DDBJ whole genome shotgun (WGS) entry which is preliminary data.</text>
</comment>
<organism evidence="2 3">
    <name type="scientific">Paenibacillus vulneris</name>
    <dbReference type="NCBI Taxonomy" id="1133364"/>
    <lineage>
        <taxon>Bacteria</taxon>
        <taxon>Bacillati</taxon>
        <taxon>Bacillota</taxon>
        <taxon>Bacilli</taxon>
        <taxon>Bacillales</taxon>
        <taxon>Paenibacillaceae</taxon>
        <taxon>Paenibacillus</taxon>
    </lineage>
</organism>
<gene>
    <name evidence="2" type="primary">tsaB</name>
    <name evidence="2" type="ORF">ACFQ4B_18870</name>
</gene>
<dbReference type="InterPro" id="IPR022496">
    <property type="entry name" value="T6A_TsaB"/>
</dbReference>
<reference evidence="3" key="1">
    <citation type="journal article" date="2019" name="Int. J. Syst. Evol. Microbiol.">
        <title>The Global Catalogue of Microorganisms (GCM) 10K type strain sequencing project: providing services to taxonomists for standard genome sequencing and annotation.</title>
        <authorList>
            <consortium name="The Broad Institute Genomics Platform"/>
            <consortium name="The Broad Institute Genome Sequencing Center for Infectious Disease"/>
            <person name="Wu L."/>
            <person name="Ma J."/>
        </authorList>
    </citation>
    <scope>NUCLEOTIDE SEQUENCE [LARGE SCALE GENOMIC DNA]</scope>
    <source>
        <strain evidence="3">CCUG 53270</strain>
    </source>
</reference>
<keyword evidence="3" id="KW-1185">Reference proteome</keyword>